<dbReference type="Proteomes" id="UP001597383">
    <property type="component" value="Unassembled WGS sequence"/>
</dbReference>
<dbReference type="Pfam" id="PF03705">
    <property type="entry name" value="CheR_N"/>
    <property type="match status" value="1"/>
</dbReference>
<keyword evidence="8" id="KW-1185">Reference proteome</keyword>
<dbReference type="Gene3D" id="3.40.50.150">
    <property type="entry name" value="Vaccinia Virus protein VP39"/>
    <property type="match status" value="1"/>
</dbReference>
<dbReference type="GO" id="GO:0032259">
    <property type="term" value="P:methylation"/>
    <property type="evidence" value="ECO:0007669"/>
    <property type="project" value="UniProtKB-KW"/>
</dbReference>
<evidence type="ECO:0000256" key="2">
    <source>
        <dbReference type="ARBA" id="ARBA00012534"/>
    </source>
</evidence>
<protein>
    <recommendedName>
        <fullName evidence="2">protein-glutamate O-methyltransferase</fullName>
        <ecNumber evidence="2">2.1.1.80</ecNumber>
    </recommendedName>
</protein>
<gene>
    <name evidence="7" type="ORF">ACFSJF_16420</name>
</gene>
<reference evidence="8" key="1">
    <citation type="journal article" date="2019" name="Int. J. Syst. Evol. Microbiol.">
        <title>The Global Catalogue of Microorganisms (GCM) 10K type strain sequencing project: providing services to taxonomists for standard genome sequencing and annotation.</title>
        <authorList>
            <consortium name="The Broad Institute Genomics Platform"/>
            <consortium name="The Broad Institute Genome Sequencing Center for Infectious Disease"/>
            <person name="Wu L."/>
            <person name="Ma J."/>
        </authorList>
    </citation>
    <scope>NUCLEOTIDE SEQUENCE [LARGE SCALE GENOMIC DNA]</scope>
    <source>
        <strain evidence="8">R28</strain>
    </source>
</reference>
<evidence type="ECO:0000313" key="7">
    <source>
        <dbReference type="EMBL" id="MFD2045862.1"/>
    </source>
</evidence>
<evidence type="ECO:0000259" key="6">
    <source>
        <dbReference type="PROSITE" id="PS50123"/>
    </source>
</evidence>
<evidence type="ECO:0000256" key="3">
    <source>
        <dbReference type="ARBA" id="ARBA00022603"/>
    </source>
</evidence>
<dbReference type="Pfam" id="PF01739">
    <property type="entry name" value="CheR"/>
    <property type="match status" value="1"/>
</dbReference>
<dbReference type="SUPFAM" id="SSF47757">
    <property type="entry name" value="Chemotaxis receptor methyltransferase CheR, N-terminal domain"/>
    <property type="match status" value="1"/>
</dbReference>
<keyword evidence="4" id="KW-0808">Transferase</keyword>
<dbReference type="RefSeq" id="WP_377557211.1">
    <property type="nucleotide sequence ID" value="NZ_JBHUHQ010000021.1"/>
</dbReference>
<comment type="catalytic activity">
    <reaction evidence="1">
        <text>L-glutamyl-[protein] + S-adenosyl-L-methionine = [protein]-L-glutamate 5-O-methyl ester + S-adenosyl-L-homocysteine</text>
        <dbReference type="Rhea" id="RHEA:24452"/>
        <dbReference type="Rhea" id="RHEA-COMP:10208"/>
        <dbReference type="Rhea" id="RHEA-COMP:10311"/>
        <dbReference type="ChEBI" id="CHEBI:29973"/>
        <dbReference type="ChEBI" id="CHEBI:57856"/>
        <dbReference type="ChEBI" id="CHEBI:59789"/>
        <dbReference type="ChEBI" id="CHEBI:82795"/>
        <dbReference type="EC" id="2.1.1.80"/>
    </reaction>
</comment>
<dbReference type="InterPro" id="IPR036804">
    <property type="entry name" value="CheR_N_sf"/>
</dbReference>
<dbReference type="PANTHER" id="PTHR24422:SF19">
    <property type="entry name" value="CHEMOTAXIS PROTEIN METHYLTRANSFERASE"/>
    <property type="match status" value="1"/>
</dbReference>
<dbReference type="Gene3D" id="1.10.155.10">
    <property type="entry name" value="Chemotaxis receptor methyltransferase CheR, N-terminal domain"/>
    <property type="match status" value="1"/>
</dbReference>
<evidence type="ECO:0000256" key="4">
    <source>
        <dbReference type="ARBA" id="ARBA00022679"/>
    </source>
</evidence>
<accession>A0ABW4W2U7</accession>
<keyword evidence="5" id="KW-0949">S-adenosyl-L-methionine</keyword>
<dbReference type="EMBL" id="JBHUHQ010000021">
    <property type="protein sequence ID" value="MFD2045862.1"/>
    <property type="molecule type" value="Genomic_DNA"/>
</dbReference>
<dbReference type="EC" id="2.1.1.80" evidence="2"/>
<keyword evidence="3 7" id="KW-0489">Methyltransferase</keyword>
<dbReference type="GO" id="GO:0008168">
    <property type="term" value="F:methyltransferase activity"/>
    <property type="evidence" value="ECO:0007669"/>
    <property type="project" value="UniProtKB-KW"/>
</dbReference>
<dbReference type="InterPro" id="IPR029063">
    <property type="entry name" value="SAM-dependent_MTases_sf"/>
</dbReference>
<dbReference type="InterPro" id="IPR022641">
    <property type="entry name" value="CheR_N"/>
</dbReference>
<dbReference type="InterPro" id="IPR022642">
    <property type="entry name" value="CheR_C"/>
</dbReference>
<feature type="domain" description="CheR-type methyltransferase" evidence="6">
    <location>
        <begin position="1"/>
        <end position="257"/>
    </location>
</feature>
<dbReference type="PROSITE" id="PS50123">
    <property type="entry name" value="CHER"/>
    <property type="match status" value="1"/>
</dbReference>
<evidence type="ECO:0000313" key="8">
    <source>
        <dbReference type="Proteomes" id="UP001597383"/>
    </source>
</evidence>
<dbReference type="InterPro" id="IPR000780">
    <property type="entry name" value="CheR_MeTrfase"/>
</dbReference>
<name>A0ABW4W2U7_9BACI</name>
<organism evidence="7 8">
    <name type="scientific">Ornithinibacillus salinisoli</name>
    <dbReference type="NCBI Taxonomy" id="1848459"/>
    <lineage>
        <taxon>Bacteria</taxon>
        <taxon>Bacillati</taxon>
        <taxon>Bacillota</taxon>
        <taxon>Bacilli</taxon>
        <taxon>Bacillales</taxon>
        <taxon>Bacillaceae</taxon>
        <taxon>Ornithinibacillus</taxon>
    </lineage>
</organism>
<dbReference type="InterPro" id="IPR050903">
    <property type="entry name" value="Bact_Chemotaxis_MeTrfase"/>
</dbReference>
<sequence>MNDEYLEFITNIKKRLGIDLNYYKEAQMKRRLTTLRDKRGFSNFNSYYSELDKNEDLLAEFVDRITINVSEFFRNPKRWEVLIEKILPLLGSTKANINIWSAACSTGDEPYSLAIILREYFPKWNVKILATDIDENVLTKAKQGMYSSSALKELPEKIRDKYFNQVNGFFQIDDSIKKLVQFKKHNLLEDPYPKNMDLIVCRNVLIYFTDEAKDKIYRDFSSALTTNGVLFVGSTEQIFSPAKYGFQLADTFFYQKV</sequence>
<proteinExistence type="predicted"/>
<dbReference type="SMART" id="SM00138">
    <property type="entry name" value="MeTrc"/>
    <property type="match status" value="1"/>
</dbReference>
<dbReference type="PANTHER" id="PTHR24422">
    <property type="entry name" value="CHEMOTAXIS PROTEIN METHYLTRANSFERASE"/>
    <property type="match status" value="1"/>
</dbReference>
<evidence type="ECO:0000256" key="5">
    <source>
        <dbReference type="ARBA" id="ARBA00022691"/>
    </source>
</evidence>
<comment type="caution">
    <text evidence="7">The sequence shown here is derived from an EMBL/GenBank/DDBJ whole genome shotgun (WGS) entry which is preliminary data.</text>
</comment>
<dbReference type="PRINTS" id="PR00996">
    <property type="entry name" value="CHERMTFRASE"/>
</dbReference>
<dbReference type="SUPFAM" id="SSF53335">
    <property type="entry name" value="S-adenosyl-L-methionine-dependent methyltransferases"/>
    <property type="match status" value="1"/>
</dbReference>
<evidence type="ECO:0000256" key="1">
    <source>
        <dbReference type="ARBA" id="ARBA00001541"/>
    </source>
</evidence>